<dbReference type="STRING" id="112090.W4H5S0"/>
<feature type="chain" id="PRO_5004841575" description="Tyrosinase copper-binding domain-containing protein" evidence="3">
    <location>
        <begin position="20"/>
        <end position="679"/>
    </location>
</feature>
<dbReference type="Gene3D" id="3.40.33.10">
    <property type="entry name" value="CAP"/>
    <property type="match status" value="1"/>
</dbReference>
<dbReference type="SUPFAM" id="SSF48056">
    <property type="entry name" value="Di-copper centre-containing domain"/>
    <property type="match status" value="1"/>
</dbReference>
<dbReference type="AlphaFoldDB" id="W4H5S0"/>
<gene>
    <name evidence="5" type="ORF">H257_02214</name>
</gene>
<dbReference type="InterPro" id="IPR002227">
    <property type="entry name" value="Tyrosinase_Cu-bd"/>
</dbReference>
<dbReference type="GO" id="GO:0016491">
    <property type="term" value="F:oxidoreductase activity"/>
    <property type="evidence" value="ECO:0007669"/>
    <property type="project" value="InterPro"/>
</dbReference>
<proteinExistence type="predicted"/>
<dbReference type="VEuPathDB" id="FungiDB:H257_02214"/>
<evidence type="ECO:0000256" key="3">
    <source>
        <dbReference type="SAM" id="SignalP"/>
    </source>
</evidence>
<dbReference type="SUPFAM" id="SSF55797">
    <property type="entry name" value="PR-1-like"/>
    <property type="match status" value="1"/>
</dbReference>
<evidence type="ECO:0000259" key="4">
    <source>
        <dbReference type="PROSITE" id="PS00498"/>
    </source>
</evidence>
<dbReference type="EMBL" id="KI913116">
    <property type="protein sequence ID" value="ETV87257.1"/>
    <property type="molecule type" value="Genomic_DNA"/>
</dbReference>
<dbReference type="RefSeq" id="XP_009824056.1">
    <property type="nucleotide sequence ID" value="XM_009825754.1"/>
</dbReference>
<dbReference type="PANTHER" id="PTHR11474">
    <property type="entry name" value="TYROSINASE FAMILY MEMBER"/>
    <property type="match status" value="1"/>
</dbReference>
<dbReference type="InterPro" id="IPR035940">
    <property type="entry name" value="CAP_sf"/>
</dbReference>
<feature type="signal peptide" evidence="3">
    <location>
        <begin position="1"/>
        <end position="19"/>
    </location>
</feature>
<evidence type="ECO:0000313" key="5">
    <source>
        <dbReference type="EMBL" id="ETV87257.1"/>
    </source>
</evidence>
<dbReference type="InterPro" id="IPR008922">
    <property type="entry name" value="Di-copper_centre_dom_sf"/>
</dbReference>
<dbReference type="InterPro" id="IPR014044">
    <property type="entry name" value="CAP_dom"/>
</dbReference>
<accession>W4H5S0</accession>
<evidence type="ECO:0000256" key="2">
    <source>
        <dbReference type="ARBA" id="ARBA00023008"/>
    </source>
</evidence>
<dbReference type="CDD" id="cd05380">
    <property type="entry name" value="CAP_euk"/>
    <property type="match status" value="1"/>
</dbReference>
<keyword evidence="1" id="KW-0479">Metal-binding</keyword>
<keyword evidence="2" id="KW-0186">Copper</keyword>
<dbReference type="PROSITE" id="PS00498">
    <property type="entry name" value="TYROSINASE_2"/>
    <property type="match status" value="1"/>
</dbReference>
<dbReference type="PANTHER" id="PTHR11474:SF126">
    <property type="entry name" value="TYROSINASE-LIKE PROTEIN TYR-1-RELATED"/>
    <property type="match status" value="1"/>
</dbReference>
<organism evidence="5">
    <name type="scientific">Aphanomyces astaci</name>
    <name type="common">Crayfish plague agent</name>
    <dbReference type="NCBI Taxonomy" id="112090"/>
    <lineage>
        <taxon>Eukaryota</taxon>
        <taxon>Sar</taxon>
        <taxon>Stramenopiles</taxon>
        <taxon>Oomycota</taxon>
        <taxon>Saprolegniomycetes</taxon>
        <taxon>Saprolegniales</taxon>
        <taxon>Verrucalvaceae</taxon>
        <taxon>Aphanomyces</taxon>
    </lineage>
</organism>
<dbReference type="Pfam" id="PF00264">
    <property type="entry name" value="Tyrosinase"/>
    <property type="match status" value="1"/>
</dbReference>
<dbReference type="SMART" id="SM00198">
    <property type="entry name" value="SCP"/>
    <property type="match status" value="1"/>
</dbReference>
<keyword evidence="3" id="KW-0732">Signal</keyword>
<dbReference type="GO" id="GO:0046872">
    <property type="term" value="F:metal ion binding"/>
    <property type="evidence" value="ECO:0007669"/>
    <property type="project" value="UniProtKB-KW"/>
</dbReference>
<dbReference type="GeneID" id="20804210"/>
<evidence type="ECO:0000256" key="1">
    <source>
        <dbReference type="ARBA" id="ARBA00022723"/>
    </source>
</evidence>
<dbReference type="InterPro" id="IPR050316">
    <property type="entry name" value="Tyrosinase/Hemocyanin"/>
</dbReference>
<dbReference type="Gene3D" id="1.10.1280.10">
    <property type="entry name" value="Di-copper center containing domain from catechol oxidase"/>
    <property type="match status" value="1"/>
</dbReference>
<reference evidence="5" key="1">
    <citation type="submission" date="2013-12" db="EMBL/GenBank/DDBJ databases">
        <title>The Genome Sequence of Aphanomyces astaci APO3.</title>
        <authorList>
            <consortium name="The Broad Institute Genomics Platform"/>
            <person name="Russ C."/>
            <person name="Tyler B."/>
            <person name="van West P."/>
            <person name="Dieguez-Uribeondo J."/>
            <person name="Young S.K."/>
            <person name="Zeng Q."/>
            <person name="Gargeya S."/>
            <person name="Fitzgerald M."/>
            <person name="Abouelleil A."/>
            <person name="Alvarado L."/>
            <person name="Chapman S.B."/>
            <person name="Gainer-Dewar J."/>
            <person name="Goldberg J."/>
            <person name="Griggs A."/>
            <person name="Gujja S."/>
            <person name="Hansen M."/>
            <person name="Howarth C."/>
            <person name="Imamovic A."/>
            <person name="Ireland A."/>
            <person name="Larimer J."/>
            <person name="McCowan C."/>
            <person name="Murphy C."/>
            <person name="Pearson M."/>
            <person name="Poon T.W."/>
            <person name="Priest M."/>
            <person name="Roberts A."/>
            <person name="Saif S."/>
            <person name="Shea T."/>
            <person name="Sykes S."/>
            <person name="Wortman J."/>
            <person name="Nusbaum C."/>
            <person name="Birren B."/>
        </authorList>
    </citation>
    <scope>NUCLEOTIDE SEQUENCE [LARGE SCALE GENOMIC DNA]</scope>
    <source>
        <strain evidence="5">APO3</strain>
    </source>
</reference>
<dbReference type="Pfam" id="PF00188">
    <property type="entry name" value="CAP"/>
    <property type="match status" value="1"/>
</dbReference>
<feature type="domain" description="Tyrosinase copper-binding" evidence="4">
    <location>
        <begin position="422"/>
        <end position="433"/>
    </location>
</feature>
<dbReference type="OrthoDB" id="337038at2759"/>
<protein>
    <recommendedName>
        <fullName evidence="4">Tyrosinase copper-binding domain-containing protein</fullName>
    </recommendedName>
</protein>
<name>W4H5S0_APHAT</name>
<sequence>MHMELVSWVICAGVSMVHAIPTPPVSSTFFLQRQLVHEHNVLRDAHDLRPIAWSDRLASIAQAHATSCPRYDVNPNFVDGLFATVDQVAPCSSIAWEHDDDNDGFTNCSGPAWTWYTTGASHWDYTSQLCLEDTTKCRSFTNMLSPSVRSVGCGWSTCSAAQSSKLSLVWCVYDGAQAFPIIPPRSLALNDLMQRLPVPPPPSPLCPPRIRRSWEATSTNDQHLFVQAVALAMDRGFHQLFVDIHAETLGEAHDSCVFLLWHRKFILGYENMLRSLGRRFACVTLPYFDYIQHNLNYLHGKCTSLESCSPFLAGLGGSTSGHLSSQPLAGFAFSHFKCVDAFPASHACAVPGSDCMRCIPRGAWTRTYFNSTALSFTSIKRVLFDADDGMTALSLRIERSPHDVFHFTLSAALANFVVAALDPVFYGHHATIDILAAIHHRCRVRPLKLTKEQAKLHPGNFQGCVINNTMVVKATSPVGLRLPVDGVPTSVDEYAVTRPWFQHVPLTYGDIADTTNLGVHSYRYNLTGLLGTLYSHCDHAGMNHTANMELQANSEDYEDDDQHVVMDVTDVDSLTFLAWRYDVLVQARAQGLADADADDEMDKMVVMVYEHCLPGTHSEYPEDFKAMWKIQGGEPSKAMLDGVLSGATPIRIQGWAGLNQRYFGCTGERIDNSIKTSIV</sequence>